<sequence length="76" mass="8530">MLDEICHGISNKTLKTFLDKAPWAKVAEKASDTPQGQRLYPSRTSLNDANYNFRIDKGTNKDGKGRIDITGQQECE</sequence>
<dbReference type="EMBL" id="KB822700">
    <property type="protein sequence ID" value="ETI26768.1"/>
    <property type="molecule type" value="Genomic_DNA"/>
</dbReference>
<organism evidence="1 2">
    <name type="scientific">Cladophialophora carrionii CBS 160.54</name>
    <dbReference type="NCBI Taxonomy" id="1279043"/>
    <lineage>
        <taxon>Eukaryota</taxon>
        <taxon>Fungi</taxon>
        <taxon>Dikarya</taxon>
        <taxon>Ascomycota</taxon>
        <taxon>Pezizomycotina</taxon>
        <taxon>Eurotiomycetes</taxon>
        <taxon>Chaetothyriomycetidae</taxon>
        <taxon>Chaetothyriales</taxon>
        <taxon>Herpotrichiellaceae</taxon>
        <taxon>Cladophialophora</taxon>
    </lineage>
</organism>
<dbReference type="RefSeq" id="XP_008724427.1">
    <property type="nucleotide sequence ID" value="XM_008726205.1"/>
</dbReference>
<evidence type="ECO:0000313" key="2">
    <source>
        <dbReference type="Proteomes" id="UP000030678"/>
    </source>
</evidence>
<dbReference type="HOGENOM" id="CLU_2654286_0_0_1"/>
<dbReference type="VEuPathDB" id="FungiDB:G647_10213"/>
<dbReference type="GeneID" id="19988706"/>
<proteinExistence type="predicted"/>
<name>V9DKB8_9EURO</name>
<gene>
    <name evidence="1" type="ORF">G647_10213</name>
</gene>
<evidence type="ECO:0000313" key="1">
    <source>
        <dbReference type="EMBL" id="ETI26768.1"/>
    </source>
</evidence>
<accession>V9DKB8</accession>
<reference evidence="1 2" key="1">
    <citation type="submission" date="2013-03" db="EMBL/GenBank/DDBJ databases">
        <title>The Genome Sequence of Cladophialophora carrionii CBS 160.54.</title>
        <authorList>
            <consortium name="The Broad Institute Genomics Platform"/>
            <person name="Cuomo C."/>
            <person name="de Hoog S."/>
            <person name="Gorbushina A."/>
            <person name="Walker B."/>
            <person name="Young S.K."/>
            <person name="Zeng Q."/>
            <person name="Gargeya S."/>
            <person name="Fitzgerald M."/>
            <person name="Haas B."/>
            <person name="Abouelleil A."/>
            <person name="Allen A.W."/>
            <person name="Alvarado L."/>
            <person name="Arachchi H.M."/>
            <person name="Berlin A.M."/>
            <person name="Chapman S.B."/>
            <person name="Gainer-Dewar J."/>
            <person name="Goldberg J."/>
            <person name="Griggs A."/>
            <person name="Gujja S."/>
            <person name="Hansen M."/>
            <person name="Howarth C."/>
            <person name="Imamovic A."/>
            <person name="Ireland A."/>
            <person name="Larimer J."/>
            <person name="McCowan C."/>
            <person name="Murphy C."/>
            <person name="Pearson M."/>
            <person name="Poon T.W."/>
            <person name="Priest M."/>
            <person name="Roberts A."/>
            <person name="Saif S."/>
            <person name="Shea T."/>
            <person name="Sisk P."/>
            <person name="Sykes S."/>
            <person name="Wortman J."/>
            <person name="Nusbaum C."/>
            <person name="Birren B."/>
        </authorList>
    </citation>
    <scope>NUCLEOTIDE SEQUENCE [LARGE SCALE GENOMIC DNA]</scope>
    <source>
        <strain evidence="1 2">CBS 160.54</strain>
    </source>
</reference>
<dbReference type="Proteomes" id="UP000030678">
    <property type="component" value="Unassembled WGS sequence"/>
</dbReference>
<dbReference type="AlphaFoldDB" id="V9DKB8"/>
<protein>
    <submittedName>
        <fullName evidence="1">Uncharacterized protein</fullName>
    </submittedName>
</protein>